<evidence type="ECO:0000256" key="4">
    <source>
        <dbReference type="PROSITE-ProRule" id="PRU00335"/>
    </source>
</evidence>
<dbReference type="GO" id="GO:0003700">
    <property type="term" value="F:DNA-binding transcription factor activity"/>
    <property type="evidence" value="ECO:0007669"/>
    <property type="project" value="TreeGrafter"/>
</dbReference>
<evidence type="ECO:0000313" key="7">
    <source>
        <dbReference type="Proteomes" id="UP000019277"/>
    </source>
</evidence>
<dbReference type="SUPFAM" id="SSF48498">
    <property type="entry name" value="Tetracyclin repressor-like, C-terminal domain"/>
    <property type="match status" value="1"/>
</dbReference>
<dbReference type="InterPro" id="IPR049445">
    <property type="entry name" value="TetR_SbtR-like_C"/>
</dbReference>
<dbReference type="PATRIC" id="fig|909613.9.peg.5123"/>
<keyword evidence="7" id="KW-1185">Reference proteome</keyword>
<dbReference type="InterPro" id="IPR009057">
    <property type="entry name" value="Homeodomain-like_sf"/>
</dbReference>
<dbReference type="AlphaFoldDB" id="W7IFF0"/>
<keyword evidence="2 4" id="KW-0238">DNA-binding</keyword>
<accession>W7IFF0</accession>
<gene>
    <name evidence="6" type="ORF">UO65_5126</name>
</gene>
<dbReference type="GO" id="GO:0000976">
    <property type="term" value="F:transcription cis-regulatory region binding"/>
    <property type="evidence" value="ECO:0007669"/>
    <property type="project" value="TreeGrafter"/>
</dbReference>
<dbReference type="InterPro" id="IPR050109">
    <property type="entry name" value="HTH-type_TetR-like_transc_reg"/>
</dbReference>
<dbReference type="Gene3D" id="1.10.357.10">
    <property type="entry name" value="Tetracycline Repressor, domain 2"/>
    <property type="match status" value="1"/>
</dbReference>
<dbReference type="InterPro" id="IPR001647">
    <property type="entry name" value="HTH_TetR"/>
</dbReference>
<evidence type="ECO:0000256" key="2">
    <source>
        <dbReference type="ARBA" id="ARBA00023125"/>
    </source>
</evidence>
<dbReference type="STRING" id="909613.UO65_5126"/>
<dbReference type="PRINTS" id="PR00455">
    <property type="entry name" value="HTHTETR"/>
</dbReference>
<name>W7IFF0_9PSEU</name>
<keyword evidence="1" id="KW-0805">Transcription regulation</keyword>
<proteinExistence type="predicted"/>
<organism evidence="6 7">
    <name type="scientific">Actinokineospora spheciospongiae</name>
    <dbReference type="NCBI Taxonomy" id="909613"/>
    <lineage>
        <taxon>Bacteria</taxon>
        <taxon>Bacillati</taxon>
        <taxon>Actinomycetota</taxon>
        <taxon>Actinomycetes</taxon>
        <taxon>Pseudonocardiales</taxon>
        <taxon>Pseudonocardiaceae</taxon>
        <taxon>Actinokineospora</taxon>
    </lineage>
</organism>
<comment type="caution">
    <text evidence="6">The sequence shown here is derived from an EMBL/GenBank/DDBJ whole genome shotgun (WGS) entry which is preliminary data.</text>
</comment>
<keyword evidence="3" id="KW-0804">Transcription</keyword>
<feature type="DNA-binding region" description="H-T-H motif" evidence="4">
    <location>
        <begin position="28"/>
        <end position="47"/>
    </location>
</feature>
<evidence type="ECO:0000256" key="3">
    <source>
        <dbReference type="ARBA" id="ARBA00023163"/>
    </source>
</evidence>
<sequence length="202" mass="22085">MRADARDNRDRIVRVARGTFAERGIDVPMAAIARRAGVGVATLYRRFPTKESLVAAAFAEWMAHCAVLVEEGLVDPDPWRGFSAVLERVCAVQALDRGLTSALMTAFPDALDFATHRTRALSGFMALARRAQEAGRLRADFGIDDLTMLLMANSGLVTDSPEAALAASRRLVAWFLQSCRAEHAEALPPPVPLGLGHLYRRR</sequence>
<dbReference type="eggNOG" id="COG1309">
    <property type="taxonomic scope" value="Bacteria"/>
</dbReference>
<dbReference type="Pfam" id="PF21597">
    <property type="entry name" value="TetR_C_43"/>
    <property type="match status" value="1"/>
</dbReference>
<dbReference type="PANTHER" id="PTHR30055:SF234">
    <property type="entry name" value="HTH-TYPE TRANSCRIPTIONAL REGULATOR BETI"/>
    <property type="match status" value="1"/>
</dbReference>
<dbReference type="Pfam" id="PF00440">
    <property type="entry name" value="TetR_N"/>
    <property type="match status" value="1"/>
</dbReference>
<protein>
    <submittedName>
        <fullName evidence="6">Transcriptional regulator, TetR family</fullName>
    </submittedName>
</protein>
<evidence type="ECO:0000313" key="6">
    <source>
        <dbReference type="EMBL" id="EWC59585.1"/>
    </source>
</evidence>
<dbReference type="Proteomes" id="UP000019277">
    <property type="component" value="Unassembled WGS sequence"/>
</dbReference>
<evidence type="ECO:0000256" key="1">
    <source>
        <dbReference type="ARBA" id="ARBA00023015"/>
    </source>
</evidence>
<dbReference type="PANTHER" id="PTHR30055">
    <property type="entry name" value="HTH-TYPE TRANSCRIPTIONAL REGULATOR RUTR"/>
    <property type="match status" value="1"/>
</dbReference>
<evidence type="ECO:0000259" key="5">
    <source>
        <dbReference type="PROSITE" id="PS50977"/>
    </source>
</evidence>
<dbReference type="PROSITE" id="PS50977">
    <property type="entry name" value="HTH_TETR_2"/>
    <property type="match status" value="1"/>
</dbReference>
<dbReference type="EMBL" id="AYXG01000197">
    <property type="protein sequence ID" value="EWC59585.1"/>
    <property type="molecule type" value="Genomic_DNA"/>
</dbReference>
<dbReference type="SUPFAM" id="SSF46689">
    <property type="entry name" value="Homeodomain-like"/>
    <property type="match status" value="1"/>
</dbReference>
<feature type="domain" description="HTH tetR-type" evidence="5">
    <location>
        <begin position="6"/>
        <end position="65"/>
    </location>
</feature>
<reference evidence="6 7" key="1">
    <citation type="journal article" date="2014" name="Genome Announc.">
        <title>Draft Genome Sequence of the Antitrypanosomally Active Sponge-Associated Bacterium Actinokineospora sp. Strain EG49.</title>
        <authorList>
            <person name="Harjes J."/>
            <person name="Ryu T."/>
            <person name="Abdelmohsen U.R."/>
            <person name="Moitinho-Silva L."/>
            <person name="Horn H."/>
            <person name="Ravasi T."/>
            <person name="Hentschel U."/>
        </authorList>
    </citation>
    <scope>NUCLEOTIDE SEQUENCE [LARGE SCALE GENOMIC DNA]</scope>
    <source>
        <strain evidence="6 7">EG49</strain>
    </source>
</reference>
<dbReference type="InterPro" id="IPR036271">
    <property type="entry name" value="Tet_transcr_reg_TetR-rel_C_sf"/>
</dbReference>